<keyword evidence="1" id="KW-0472">Membrane</keyword>
<comment type="caution">
    <text evidence="2">The sequence shown here is derived from an EMBL/GenBank/DDBJ whole genome shotgun (WGS) entry which is preliminary data.</text>
</comment>
<organism evidence="2 3">
    <name type="scientific">Aldrovandia affinis</name>
    <dbReference type="NCBI Taxonomy" id="143900"/>
    <lineage>
        <taxon>Eukaryota</taxon>
        <taxon>Metazoa</taxon>
        <taxon>Chordata</taxon>
        <taxon>Craniata</taxon>
        <taxon>Vertebrata</taxon>
        <taxon>Euteleostomi</taxon>
        <taxon>Actinopterygii</taxon>
        <taxon>Neopterygii</taxon>
        <taxon>Teleostei</taxon>
        <taxon>Notacanthiformes</taxon>
        <taxon>Halosauridae</taxon>
        <taxon>Aldrovandia</taxon>
    </lineage>
</organism>
<feature type="transmembrane region" description="Helical" evidence="1">
    <location>
        <begin position="56"/>
        <end position="79"/>
    </location>
</feature>
<reference evidence="2" key="1">
    <citation type="journal article" date="2023" name="Science">
        <title>Genome structures resolve the early diversification of teleost fishes.</title>
        <authorList>
            <person name="Parey E."/>
            <person name="Louis A."/>
            <person name="Montfort J."/>
            <person name="Bouchez O."/>
            <person name="Roques C."/>
            <person name="Iampietro C."/>
            <person name="Lluch J."/>
            <person name="Castinel A."/>
            <person name="Donnadieu C."/>
            <person name="Desvignes T."/>
            <person name="Floi Bucao C."/>
            <person name="Jouanno E."/>
            <person name="Wen M."/>
            <person name="Mejri S."/>
            <person name="Dirks R."/>
            <person name="Jansen H."/>
            <person name="Henkel C."/>
            <person name="Chen W.J."/>
            <person name="Zahm M."/>
            <person name="Cabau C."/>
            <person name="Klopp C."/>
            <person name="Thompson A.W."/>
            <person name="Robinson-Rechavi M."/>
            <person name="Braasch I."/>
            <person name="Lecointre G."/>
            <person name="Bobe J."/>
            <person name="Postlethwait J.H."/>
            <person name="Berthelot C."/>
            <person name="Roest Crollius H."/>
            <person name="Guiguen Y."/>
        </authorList>
    </citation>
    <scope>NUCLEOTIDE SEQUENCE</scope>
    <source>
        <strain evidence="2">NC1722</strain>
    </source>
</reference>
<sequence length="120" mass="14204">MDSQSMRRTHLHSWKWKMRIPLMYFNNRLGAAAKGGHPSVRTVQTDYTPGEHPLRYFMIFPPNALQLLLPFVFFVFLYLRLPPPWREMGFVFNVCVREDKILDSKSDLLGSEQFQTRPPF</sequence>
<accession>A0AAD7SXS5</accession>
<evidence type="ECO:0000313" key="3">
    <source>
        <dbReference type="Proteomes" id="UP001221898"/>
    </source>
</evidence>
<keyword evidence="3" id="KW-1185">Reference proteome</keyword>
<keyword evidence="1" id="KW-0812">Transmembrane</keyword>
<evidence type="ECO:0000313" key="2">
    <source>
        <dbReference type="EMBL" id="KAJ8410107.1"/>
    </source>
</evidence>
<name>A0AAD7SXS5_9TELE</name>
<proteinExistence type="predicted"/>
<gene>
    <name evidence="2" type="ORF">AAFF_G00211480</name>
</gene>
<dbReference type="EMBL" id="JAINUG010000028">
    <property type="protein sequence ID" value="KAJ8410107.1"/>
    <property type="molecule type" value="Genomic_DNA"/>
</dbReference>
<protein>
    <submittedName>
        <fullName evidence="2">Uncharacterized protein</fullName>
    </submittedName>
</protein>
<dbReference type="AlphaFoldDB" id="A0AAD7SXS5"/>
<evidence type="ECO:0000256" key="1">
    <source>
        <dbReference type="SAM" id="Phobius"/>
    </source>
</evidence>
<keyword evidence="1" id="KW-1133">Transmembrane helix</keyword>
<dbReference type="Proteomes" id="UP001221898">
    <property type="component" value="Unassembled WGS sequence"/>
</dbReference>